<keyword evidence="3" id="KW-1185">Reference proteome</keyword>
<dbReference type="AlphaFoldDB" id="A0A1G5NDV0"/>
<dbReference type="Gene3D" id="1.20.120.520">
    <property type="entry name" value="nmb1532 protein domain like"/>
    <property type="match status" value="1"/>
</dbReference>
<feature type="domain" description="Hemerythrin-like" evidence="1">
    <location>
        <begin position="46"/>
        <end position="188"/>
    </location>
</feature>
<dbReference type="Proteomes" id="UP000199347">
    <property type="component" value="Unassembled WGS sequence"/>
</dbReference>
<dbReference type="RefSeq" id="WP_244514514.1">
    <property type="nucleotide sequence ID" value="NZ_FMVW01000003.1"/>
</dbReference>
<accession>A0A1G5NDV0</accession>
<protein>
    <submittedName>
        <fullName evidence="2">Hemerythrin HHE cation binding domain-containing protein</fullName>
    </submittedName>
</protein>
<dbReference type="EMBL" id="FMVW01000003">
    <property type="protein sequence ID" value="SCZ34780.1"/>
    <property type="molecule type" value="Genomic_DNA"/>
</dbReference>
<name>A0A1G5NDV0_AFIMA</name>
<evidence type="ECO:0000259" key="1">
    <source>
        <dbReference type="Pfam" id="PF01814"/>
    </source>
</evidence>
<evidence type="ECO:0000313" key="3">
    <source>
        <dbReference type="Proteomes" id="UP000199347"/>
    </source>
</evidence>
<dbReference type="STRING" id="1120955.SAMN03080610_01767"/>
<sequence length="199" mass="22659">MSDAPPIDPALRLGSRAHLPDDLLALLRKYPREVWPEHENLGELAKFWLARHDMFRELCAILAKSAEDLREGRIDPAEFRGFFAPRMRFFLHQLNGHHQIEDHAYFPAFMAAEASLTRGFEILENDHEIIHGDLVRMGEAGNALVESLSQDRDAQMRSAETMSGELTGFLTGLHRHLADEEDIIVPLILDRTEEKLGVK</sequence>
<proteinExistence type="predicted"/>
<evidence type="ECO:0000313" key="2">
    <source>
        <dbReference type="EMBL" id="SCZ34780.1"/>
    </source>
</evidence>
<dbReference type="Pfam" id="PF01814">
    <property type="entry name" value="Hemerythrin"/>
    <property type="match status" value="1"/>
</dbReference>
<reference evidence="2 3" key="1">
    <citation type="submission" date="2016-10" db="EMBL/GenBank/DDBJ databases">
        <authorList>
            <person name="de Groot N.N."/>
        </authorList>
    </citation>
    <scope>NUCLEOTIDE SEQUENCE [LARGE SCALE GENOMIC DNA]</scope>
    <source>
        <strain evidence="2 3">DSM 2698</strain>
    </source>
</reference>
<gene>
    <name evidence="2" type="ORF">SAMN03080610_01767</name>
</gene>
<organism evidence="2 3">
    <name type="scientific">Afifella marina DSM 2698</name>
    <dbReference type="NCBI Taxonomy" id="1120955"/>
    <lineage>
        <taxon>Bacteria</taxon>
        <taxon>Pseudomonadati</taxon>
        <taxon>Pseudomonadota</taxon>
        <taxon>Alphaproteobacteria</taxon>
        <taxon>Hyphomicrobiales</taxon>
        <taxon>Afifellaceae</taxon>
        <taxon>Afifella</taxon>
    </lineage>
</organism>
<dbReference type="InterPro" id="IPR012312">
    <property type="entry name" value="Hemerythrin-like"/>
</dbReference>